<accession>A0A167YPQ9</accession>
<dbReference type="InterPro" id="IPR011547">
    <property type="entry name" value="SLC26A/SulP_dom"/>
</dbReference>
<dbReference type="Gene3D" id="3.30.750.24">
    <property type="entry name" value="STAS domain"/>
    <property type="match status" value="1"/>
</dbReference>
<feature type="transmembrane region" description="Helical" evidence="6">
    <location>
        <begin position="294"/>
        <end position="313"/>
    </location>
</feature>
<keyword evidence="3 6" id="KW-1133">Transmembrane helix</keyword>
<dbReference type="PROSITE" id="PS50801">
    <property type="entry name" value="STAS"/>
    <property type="match status" value="1"/>
</dbReference>
<evidence type="ECO:0000259" key="7">
    <source>
        <dbReference type="PROSITE" id="PS50801"/>
    </source>
</evidence>
<dbReference type="InterPro" id="IPR002645">
    <property type="entry name" value="STAS_dom"/>
</dbReference>
<feature type="compositionally biased region" description="Low complexity" evidence="5">
    <location>
        <begin position="471"/>
        <end position="499"/>
    </location>
</feature>
<dbReference type="SUPFAM" id="SSF52091">
    <property type="entry name" value="SpoIIaa-like"/>
    <property type="match status" value="1"/>
</dbReference>
<comment type="subcellular location">
    <subcellularLocation>
        <location evidence="1">Membrane</location>
        <topology evidence="1">Multi-pass membrane protein</topology>
    </subcellularLocation>
</comment>
<evidence type="ECO:0000313" key="8">
    <source>
        <dbReference type="EMBL" id="KZZ91605.1"/>
    </source>
</evidence>
<evidence type="ECO:0000313" key="9">
    <source>
        <dbReference type="Proteomes" id="UP000242877"/>
    </source>
</evidence>
<dbReference type="EMBL" id="AZGZ01000013">
    <property type="protein sequence ID" value="KZZ91605.1"/>
    <property type="molecule type" value="Genomic_DNA"/>
</dbReference>
<sequence length="861" mass="93645">MASSRDTDKKSHKSKARPGESSSLLPKSKSTRRPSRLIPYHTDDYTLHNNSTFPSSSSIDEADAREHEEWLERLGASGSSSGSRSGSSTPSHLRKHGQKHSKKPSGYRIGTSTGTSRHRHSSHHLPQPGVLVPVQTIEGESTTRTLAMYHGVDHSWWEYAAYYIPFLNWSSQYRWSYLKGDFIAALTMASIYIPMSLSYATSIAGAPAVNGMYAYALQPLFYALLGSSSLMVVGPEAAGSLLVGTVVRESLGASHDPDAHSAKIVGLVTGLSGAISLVAGLTRLGYLDTILSRPFLRGFISAIGIAIIIDQLVPELGLKDAAREANVTDASAWGKLVFAIECVMQGKIHNLTGVISLSSFLLCFVFKHLKRMLQPHYHAVIYFPDRFLIVVASALLTYRFRWDQAGLDILGPVTGDGPDDPQHGFFEFSWPFSYKYMKQVHSALSTSFIIALLGFFESSVAAKGLEESASSARNNAAAQQQQQQQNASNTSSPSQPQPQYKDDDNEEEDTNDEDNETYPHSRPISPTTVDIKDTKPASSSESDDDDQGISTTGVSANRELVALGVANVIGGCFMALPAFGGYARSKMNASAGAKSPASGLMLAAINVACMYWVLPYFEYLPTAVLSALISVVALSLIEEAPHDISFFVRVKGWSELSLMLTIFAATMFYSLYLGIGLGIGLSVLQIVHHASKPRIQILGKVRDSPDTFENAELHPENVMFVKGCLIVKIPEPLTFANTGALKTRLKRLEFYGTSNAHPSLPRVRGPEHNRNIIFDIHGVTSIDAPGTQVLLEIVQEYVVMGTRVFFCRGPDEGTSVWERFEKSGILDVVGGRGHVVRGVEEALGIMEVEEGNGSGNGREDV</sequence>
<dbReference type="VEuPathDB" id="FungiDB:AAP_03311"/>
<keyword evidence="4 6" id="KW-0472">Membrane</keyword>
<proteinExistence type="predicted"/>
<feature type="transmembrane region" description="Helical" evidence="6">
    <location>
        <begin position="348"/>
        <end position="367"/>
    </location>
</feature>
<evidence type="ECO:0000256" key="4">
    <source>
        <dbReference type="ARBA" id="ARBA00023136"/>
    </source>
</evidence>
<feature type="compositionally biased region" description="Polar residues" evidence="5">
    <location>
        <begin position="47"/>
        <end position="59"/>
    </location>
</feature>
<evidence type="ECO:0000256" key="6">
    <source>
        <dbReference type="SAM" id="Phobius"/>
    </source>
</evidence>
<dbReference type="InterPro" id="IPR036513">
    <property type="entry name" value="STAS_dom_sf"/>
</dbReference>
<dbReference type="Pfam" id="PF00916">
    <property type="entry name" value="Sulfate_transp"/>
    <property type="match status" value="2"/>
</dbReference>
<feature type="transmembrane region" description="Helical" evidence="6">
    <location>
        <begin position="182"/>
        <end position="200"/>
    </location>
</feature>
<organism evidence="8 9">
    <name type="scientific">Ascosphaera apis ARSEF 7405</name>
    <dbReference type="NCBI Taxonomy" id="392613"/>
    <lineage>
        <taxon>Eukaryota</taxon>
        <taxon>Fungi</taxon>
        <taxon>Dikarya</taxon>
        <taxon>Ascomycota</taxon>
        <taxon>Pezizomycotina</taxon>
        <taxon>Eurotiomycetes</taxon>
        <taxon>Eurotiomycetidae</taxon>
        <taxon>Onygenales</taxon>
        <taxon>Ascosphaeraceae</taxon>
        <taxon>Ascosphaera</taxon>
    </lineage>
</organism>
<dbReference type="Pfam" id="PF01740">
    <property type="entry name" value="STAS"/>
    <property type="match status" value="1"/>
</dbReference>
<feature type="region of interest" description="Disordered" evidence="5">
    <location>
        <begin position="471"/>
        <end position="551"/>
    </location>
</feature>
<feature type="transmembrane region" description="Helical" evidence="6">
    <location>
        <begin position="560"/>
        <end position="583"/>
    </location>
</feature>
<evidence type="ECO:0000256" key="1">
    <source>
        <dbReference type="ARBA" id="ARBA00004141"/>
    </source>
</evidence>
<reference evidence="8 9" key="1">
    <citation type="journal article" date="2016" name="Genome Biol. Evol.">
        <title>Divergent and convergent evolution of fungal pathogenicity.</title>
        <authorList>
            <person name="Shang Y."/>
            <person name="Xiao G."/>
            <person name="Zheng P."/>
            <person name="Cen K."/>
            <person name="Zhan S."/>
            <person name="Wang C."/>
        </authorList>
    </citation>
    <scope>NUCLEOTIDE SEQUENCE [LARGE SCALE GENOMIC DNA]</scope>
    <source>
        <strain evidence="8 9">ARSEF 7405</strain>
    </source>
</reference>
<feature type="compositionally biased region" description="Low complexity" evidence="5">
    <location>
        <begin position="75"/>
        <end position="88"/>
    </location>
</feature>
<comment type="caution">
    <text evidence="8">The sequence shown here is derived from an EMBL/GenBank/DDBJ whole genome shotgun (WGS) entry which is preliminary data.</text>
</comment>
<keyword evidence="9" id="KW-1185">Reference proteome</keyword>
<dbReference type="GO" id="GO:0016020">
    <property type="term" value="C:membrane"/>
    <property type="evidence" value="ECO:0007669"/>
    <property type="project" value="UniProtKB-SubCell"/>
</dbReference>
<feature type="compositionally biased region" description="Basic residues" evidence="5">
    <location>
        <begin position="92"/>
        <end position="105"/>
    </location>
</feature>
<protein>
    <submittedName>
        <fullName evidence="8">MGSUL3 probable sulfate transporter</fullName>
    </submittedName>
</protein>
<feature type="transmembrane region" description="Helical" evidence="6">
    <location>
        <begin position="264"/>
        <end position="282"/>
    </location>
</feature>
<feature type="transmembrane region" description="Helical" evidence="6">
    <location>
        <begin position="595"/>
        <end position="613"/>
    </location>
</feature>
<feature type="domain" description="STAS" evidence="7">
    <location>
        <begin position="714"/>
        <end position="846"/>
    </location>
</feature>
<keyword evidence="2 6" id="KW-0812">Transmembrane</keyword>
<gene>
    <name evidence="8" type="ORF">AAP_03311</name>
</gene>
<dbReference type="CDD" id="cd07042">
    <property type="entry name" value="STAS_SulP_like_sulfate_transporter"/>
    <property type="match status" value="1"/>
</dbReference>
<dbReference type="InterPro" id="IPR001902">
    <property type="entry name" value="SLC26A/SulP_fam"/>
</dbReference>
<evidence type="ECO:0000256" key="5">
    <source>
        <dbReference type="SAM" id="MobiDB-lite"/>
    </source>
</evidence>
<dbReference type="AlphaFoldDB" id="A0A167YPQ9"/>
<dbReference type="OrthoDB" id="427213at2759"/>
<feature type="transmembrane region" description="Helical" evidence="6">
    <location>
        <begin position="619"/>
        <end position="637"/>
    </location>
</feature>
<name>A0A167YPQ9_9EURO</name>
<evidence type="ECO:0000256" key="3">
    <source>
        <dbReference type="ARBA" id="ARBA00022989"/>
    </source>
</evidence>
<feature type="compositionally biased region" description="Basic and acidic residues" evidence="5">
    <location>
        <begin position="62"/>
        <end position="72"/>
    </location>
</feature>
<dbReference type="Proteomes" id="UP000242877">
    <property type="component" value="Unassembled WGS sequence"/>
</dbReference>
<dbReference type="GO" id="GO:0055085">
    <property type="term" value="P:transmembrane transport"/>
    <property type="evidence" value="ECO:0007669"/>
    <property type="project" value="InterPro"/>
</dbReference>
<feature type="region of interest" description="Disordered" evidence="5">
    <location>
        <begin position="1"/>
        <end position="130"/>
    </location>
</feature>
<evidence type="ECO:0000256" key="2">
    <source>
        <dbReference type="ARBA" id="ARBA00022692"/>
    </source>
</evidence>
<feature type="transmembrane region" description="Helical" evidence="6">
    <location>
        <begin position="658"/>
        <end position="684"/>
    </location>
</feature>
<dbReference type="PANTHER" id="PTHR11814">
    <property type="entry name" value="SULFATE TRANSPORTER"/>
    <property type="match status" value="1"/>
</dbReference>
<feature type="compositionally biased region" description="Acidic residues" evidence="5">
    <location>
        <begin position="503"/>
        <end position="516"/>
    </location>
</feature>